<evidence type="ECO:0000259" key="1">
    <source>
        <dbReference type="SMART" id="SM00394"/>
    </source>
</evidence>
<dbReference type="Pfam" id="PF02197">
    <property type="entry name" value="RIIa"/>
    <property type="match status" value="1"/>
</dbReference>
<evidence type="ECO:0000313" key="2">
    <source>
        <dbReference type="EMBL" id="JAP95483.1"/>
    </source>
</evidence>
<feature type="non-terminal residue" evidence="2">
    <location>
        <position position="1"/>
    </location>
</feature>
<dbReference type="Gene3D" id="1.20.890.10">
    <property type="entry name" value="cAMP-dependent protein kinase regulatory subunit, dimerization-anchoring domain"/>
    <property type="match status" value="1"/>
</dbReference>
<dbReference type="AlphaFoldDB" id="A0A146KFK0"/>
<proteinExistence type="predicted"/>
<organism evidence="2">
    <name type="scientific">Trepomonas sp. PC1</name>
    <dbReference type="NCBI Taxonomy" id="1076344"/>
    <lineage>
        <taxon>Eukaryota</taxon>
        <taxon>Metamonada</taxon>
        <taxon>Diplomonadida</taxon>
        <taxon>Hexamitidae</taxon>
        <taxon>Hexamitinae</taxon>
        <taxon>Trepomonas</taxon>
    </lineage>
</organism>
<accession>A0A146KFK0</accession>
<name>A0A146KFK0_9EUKA</name>
<reference evidence="2" key="1">
    <citation type="submission" date="2015-07" db="EMBL/GenBank/DDBJ databases">
        <title>Adaptation to a free-living lifestyle via gene acquisitions in the diplomonad Trepomonas sp. PC1.</title>
        <authorList>
            <person name="Xu F."/>
            <person name="Jerlstrom-Hultqvist J."/>
            <person name="Kolisko M."/>
            <person name="Simpson A.G.B."/>
            <person name="Roger A.J."/>
            <person name="Svard S.G."/>
            <person name="Andersson J.O."/>
        </authorList>
    </citation>
    <scope>NUCLEOTIDE SEQUENCE</scope>
    <source>
        <strain evidence="2">PC1</strain>
    </source>
</reference>
<sequence length="62" mass="7422">DIEYPKEFPPILMDFSREVLRDQPENIYQYGVEYFMKLQKVQKAKEPLDQKKDGLIVDETSK</sequence>
<feature type="domain" description="RIIa" evidence="1">
    <location>
        <begin position="6"/>
        <end position="43"/>
    </location>
</feature>
<dbReference type="InterPro" id="IPR003117">
    <property type="entry name" value="cAMP_dep_PK_reg_su_I/II_a/b"/>
</dbReference>
<dbReference type="EMBL" id="GDID01001123">
    <property type="protein sequence ID" value="JAP95483.1"/>
    <property type="molecule type" value="Transcribed_RNA"/>
</dbReference>
<keyword evidence="2" id="KW-0282">Flagellum</keyword>
<gene>
    <name evidence="2" type="ORF">TPC1_11513</name>
</gene>
<keyword evidence="2" id="KW-0969">Cilium</keyword>
<dbReference type="SMART" id="SM00394">
    <property type="entry name" value="RIIa"/>
    <property type="match status" value="1"/>
</dbReference>
<keyword evidence="2" id="KW-0966">Cell projection</keyword>
<dbReference type="SUPFAM" id="SSF47391">
    <property type="entry name" value="Dimerization-anchoring domain of cAMP-dependent PK regulatory subunit"/>
    <property type="match status" value="1"/>
</dbReference>
<protein>
    <submittedName>
        <fullName evidence="2">Flagellar radial spoke protein</fullName>
    </submittedName>
</protein>